<dbReference type="PRINTS" id="PR01607">
    <property type="entry name" value="APYRASEFAMLY"/>
</dbReference>
<dbReference type="GO" id="GO:0000166">
    <property type="term" value="F:nucleotide binding"/>
    <property type="evidence" value="ECO:0007669"/>
    <property type="project" value="UniProtKB-KW"/>
</dbReference>
<evidence type="ECO:0000256" key="1">
    <source>
        <dbReference type="ARBA" id="ARBA00006654"/>
    </source>
</evidence>
<dbReference type="PROSITE" id="PS51257">
    <property type="entry name" value="PROKAR_LIPOPROTEIN"/>
    <property type="match status" value="1"/>
</dbReference>
<evidence type="ECO:0000256" key="2">
    <source>
        <dbReference type="ARBA" id="ARBA00022729"/>
    </source>
</evidence>
<dbReference type="SUPFAM" id="SSF56300">
    <property type="entry name" value="Metallo-dependent phosphatases"/>
    <property type="match status" value="1"/>
</dbReference>
<dbReference type="InterPro" id="IPR036907">
    <property type="entry name" value="5'-Nucleotdase_C_sf"/>
</dbReference>
<dbReference type="RefSeq" id="WP_059517613.1">
    <property type="nucleotide sequence ID" value="NZ_LOWA01000032.1"/>
</dbReference>
<keyword evidence="2 3" id="KW-0732">Signal</keyword>
<dbReference type="EMBL" id="LOWA01000032">
    <property type="protein sequence ID" value="KVE26889.1"/>
    <property type="molecule type" value="Genomic_DNA"/>
</dbReference>
<proteinExistence type="inferred from homology"/>
<keyword evidence="3" id="KW-0378">Hydrolase</keyword>
<dbReference type="OrthoDB" id="9803927at2"/>
<dbReference type="InterPro" id="IPR008334">
    <property type="entry name" value="5'-Nucleotdase_C"/>
</dbReference>
<dbReference type="PROSITE" id="PS00786">
    <property type="entry name" value="5_NUCLEOTIDASE_2"/>
    <property type="match status" value="1"/>
</dbReference>
<dbReference type="Proteomes" id="UP000062788">
    <property type="component" value="Unassembled WGS sequence"/>
</dbReference>
<name>A0A118DNR4_9BURK</name>
<dbReference type="GO" id="GO:0009166">
    <property type="term" value="P:nucleotide catabolic process"/>
    <property type="evidence" value="ECO:0007669"/>
    <property type="project" value="InterPro"/>
</dbReference>
<organism evidence="6 7">
    <name type="scientific">Burkholderia singularis</name>
    <dbReference type="NCBI Taxonomy" id="1503053"/>
    <lineage>
        <taxon>Bacteria</taxon>
        <taxon>Pseudomonadati</taxon>
        <taxon>Pseudomonadota</taxon>
        <taxon>Betaproteobacteria</taxon>
        <taxon>Burkholderiales</taxon>
        <taxon>Burkholderiaceae</taxon>
        <taxon>Burkholderia</taxon>
        <taxon>pseudomallei group</taxon>
    </lineage>
</organism>
<dbReference type="PANTHER" id="PTHR11575:SF6">
    <property type="entry name" value="2',3'-CYCLIC-NUCLEOTIDE 2'-PHOSPHODIESTERASE_3'-NUCLEOTIDASE"/>
    <property type="match status" value="1"/>
</dbReference>
<feature type="domain" description="5'-Nucleotidase C-terminal" evidence="5">
    <location>
        <begin position="467"/>
        <end position="593"/>
    </location>
</feature>
<dbReference type="GO" id="GO:0030288">
    <property type="term" value="C:outer membrane-bounded periplasmic space"/>
    <property type="evidence" value="ECO:0007669"/>
    <property type="project" value="TreeGrafter"/>
</dbReference>
<evidence type="ECO:0000256" key="3">
    <source>
        <dbReference type="RuleBase" id="RU362119"/>
    </source>
</evidence>
<reference evidence="6 7" key="1">
    <citation type="submission" date="2015-11" db="EMBL/GenBank/DDBJ databases">
        <title>Expanding the genomic diversity of Burkholderia species for the development of highly accurate diagnostics.</title>
        <authorList>
            <person name="Sahl J."/>
            <person name="Keim P."/>
            <person name="Wagner D."/>
        </authorList>
    </citation>
    <scope>NUCLEOTIDE SEQUENCE [LARGE SCALE GENOMIC DNA]</scope>
    <source>
        <strain evidence="6 7">TSV85</strain>
    </source>
</reference>
<keyword evidence="3" id="KW-0547">Nucleotide-binding</keyword>
<keyword evidence="7" id="KW-1185">Reference proteome</keyword>
<dbReference type="PANTHER" id="PTHR11575">
    <property type="entry name" value="5'-NUCLEOTIDASE-RELATED"/>
    <property type="match status" value="1"/>
</dbReference>
<evidence type="ECO:0000313" key="7">
    <source>
        <dbReference type="Proteomes" id="UP000062788"/>
    </source>
</evidence>
<dbReference type="InterPro" id="IPR006179">
    <property type="entry name" value="5_nucleotidase/apyrase"/>
</dbReference>
<comment type="caution">
    <text evidence="6">The sequence shown here is derived from an EMBL/GenBank/DDBJ whole genome shotgun (WGS) entry which is preliminary data.</text>
</comment>
<dbReference type="Pfam" id="PF00149">
    <property type="entry name" value="Metallophos"/>
    <property type="match status" value="1"/>
</dbReference>
<evidence type="ECO:0000259" key="5">
    <source>
        <dbReference type="Pfam" id="PF02872"/>
    </source>
</evidence>
<evidence type="ECO:0000313" key="6">
    <source>
        <dbReference type="EMBL" id="KVE26889.1"/>
    </source>
</evidence>
<dbReference type="GO" id="GO:0046872">
    <property type="term" value="F:metal ion binding"/>
    <property type="evidence" value="ECO:0007669"/>
    <property type="project" value="InterPro"/>
</dbReference>
<accession>A0A118DNR4</accession>
<dbReference type="NCBIfam" id="NF006938">
    <property type="entry name" value="PRK09420.1"/>
    <property type="match status" value="1"/>
</dbReference>
<gene>
    <name evidence="6" type="ORF">WS67_15030</name>
</gene>
<feature type="signal peptide" evidence="3">
    <location>
        <begin position="1"/>
        <end position="20"/>
    </location>
</feature>
<dbReference type="InterPro" id="IPR029052">
    <property type="entry name" value="Metallo-depent_PP-like"/>
</dbReference>
<dbReference type="InterPro" id="IPR004843">
    <property type="entry name" value="Calcineurin-like_PHP"/>
</dbReference>
<dbReference type="InterPro" id="IPR006146">
    <property type="entry name" value="5'-Nucleotdase_CS"/>
</dbReference>
<feature type="domain" description="Calcineurin-like phosphoesterase" evidence="4">
    <location>
        <begin position="50"/>
        <end position="307"/>
    </location>
</feature>
<dbReference type="AlphaFoldDB" id="A0A118DNR4"/>
<evidence type="ECO:0000259" key="4">
    <source>
        <dbReference type="Pfam" id="PF00149"/>
    </source>
</evidence>
<dbReference type="GO" id="GO:0016788">
    <property type="term" value="F:hydrolase activity, acting on ester bonds"/>
    <property type="evidence" value="ECO:0007669"/>
    <property type="project" value="InterPro"/>
</dbReference>
<comment type="similarity">
    <text evidence="1 3">Belongs to the 5'-nucleotidase family.</text>
</comment>
<dbReference type="Gene3D" id="3.60.21.10">
    <property type="match status" value="1"/>
</dbReference>
<protein>
    <submittedName>
        <fullName evidence="6">Bifunctional metallophosphatase/5'-nucleotidase</fullName>
    </submittedName>
</protein>
<dbReference type="Gene3D" id="3.90.780.10">
    <property type="entry name" value="5'-Nucleotidase, C-terminal domain"/>
    <property type="match status" value="1"/>
</dbReference>
<dbReference type="SUPFAM" id="SSF55816">
    <property type="entry name" value="5'-nucleotidase (syn. UDP-sugar hydrolase), C-terminal domain"/>
    <property type="match status" value="1"/>
</dbReference>
<dbReference type="Pfam" id="PF02872">
    <property type="entry name" value="5_nucleotid_C"/>
    <property type="match status" value="1"/>
</dbReference>
<feature type="chain" id="PRO_5006990220" evidence="3">
    <location>
        <begin position="21"/>
        <end position="685"/>
    </location>
</feature>
<sequence>MRLPSRLRRRLNAATLAACAALVAGCNDDDTTPPPAAAQTPAGTKATLAVLETTDLHTNVLSYDYFKLAADNSLGFERVATLIAQARAQYPNTLLLDNGDTIQGTALADYQALVKPVSCSETLAIYKVMNAAKFDGGGIGNHEFNYGLPYLSQVTGNTFDIAGLPAPAQQQKCAGPAFPQVLANVISAKTGAPLFKPYEILTKTVTATAPDGSKVTAAVKIGIIGFTPPTIMSWDKRWLEGKVYTTGLKEAAEKYIPEMRAKGADLIVAVSHGGLDNSAYSPTMENGSWWLSTVPGIDAMLIGHSHQVFPDANSTVAQFNLPGVDKVKGTVNGVPTVMANYWGKHLGVIKLSLAYDGKQWSVDKSQTSVEARPIQNADKSYVAADPSVAAAIAAEHQATIDYVKTPIGSTDYRMTTYFADVGDPGAIQIVNDAQADYVASYVQANLPQYASLPVLSVSAPFKSGFGGGTDFTDVSAGPLAINNAADLYLYPNTIYAVKVSGADIRNWLETAAKRFNTIDPTKPTVQKLVSTFPGYNFDMFTSADLRYEIDVTQPAGSRIKNLTYKGAPLDANAQFIVATNNYRASGGGNFPGLDGSKTIFASPDANRDVLIAYVKKRGKLTRANDGAQRSWRFAKLAGSVAHVQFASAPNRLADASAAGLTGITQVSADDGSGKGLATYEIDLTQ</sequence>